<dbReference type="InterPro" id="IPR026444">
    <property type="entry name" value="Secre_tail"/>
</dbReference>
<gene>
    <name evidence="3" type="ORF">HMPREF1555_00843</name>
</gene>
<proteinExistence type="predicted"/>
<dbReference type="HOGENOM" id="CLU_828620_0_0_10"/>
<feature type="signal peptide" evidence="1">
    <location>
        <begin position="1"/>
        <end position="39"/>
    </location>
</feature>
<evidence type="ECO:0000259" key="2">
    <source>
        <dbReference type="Pfam" id="PF18962"/>
    </source>
</evidence>
<dbReference type="NCBIfam" id="TIGR04183">
    <property type="entry name" value="Por_Secre_tail"/>
    <property type="match status" value="1"/>
</dbReference>
<keyword evidence="1" id="KW-0732">Signal</keyword>
<evidence type="ECO:0000313" key="4">
    <source>
        <dbReference type="Proteomes" id="UP000016630"/>
    </source>
</evidence>
<accession>A0A0E2LRZ3</accession>
<dbReference type="EMBL" id="AWUW01000055">
    <property type="protein sequence ID" value="ERJ67279.1"/>
    <property type="molecule type" value="Genomic_DNA"/>
</dbReference>
<dbReference type="AlphaFoldDB" id="A0A0E2LRZ3"/>
<comment type="caution">
    <text evidence="3">The sequence shown here is derived from an EMBL/GenBank/DDBJ whole genome shotgun (WGS) entry which is preliminary data.</text>
</comment>
<dbReference type="Pfam" id="PF18962">
    <property type="entry name" value="Por_Secre_tail"/>
    <property type="match status" value="1"/>
</dbReference>
<sequence length="335" mass="37573">MNQKKYMQMQQKIISMKMKNQRFLMLLASILVFGSMAFAQVPKGNDKSKDEHILTWALPEELVIDNDSIVATYNSFLTPFNGMTMACASFFDVQDLLPYVGYTINRIDFHPTADDKNYEQVAASKFYICIWGNKEQTEVLYEQALPTIHKEDLSYGYGVDGEEDYYDEPMYLAELETPFVIPAGKALYIGCRVETQEGHAVGFGLDDGPAMKGKGDLVGSYLPGAAPMPFVPLSDIPARSMDANFFIYSRISLGSGTQDILQHRMKVYPNPATTELHVEALSAWVGEQAAVYDMRGRRVSARMVDSEKLCIDIASLPVGVYMLRIGSYSAKFEKR</sequence>
<feature type="domain" description="Secretion system C-terminal sorting" evidence="2">
    <location>
        <begin position="267"/>
        <end position="331"/>
    </location>
</feature>
<evidence type="ECO:0000256" key="1">
    <source>
        <dbReference type="SAM" id="SignalP"/>
    </source>
</evidence>
<feature type="chain" id="PRO_5002398677" description="Secretion system C-terminal sorting domain-containing protein" evidence="1">
    <location>
        <begin position="40"/>
        <end position="335"/>
    </location>
</feature>
<name>A0A0E2LRZ3_PORGN</name>
<organism evidence="3 4">
    <name type="scientific">Porphyromonas gingivalis F0570</name>
    <dbReference type="NCBI Taxonomy" id="1227271"/>
    <lineage>
        <taxon>Bacteria</taxon>
        <taxon>Pseudomonadati</taxon>
        <taxon>Bacteroidota</taxon>
        <taxon>Bacteroidia</taxon>
        <taxon>Bacteroidales</taxon>
        <taxon>Porphyromonadaceae</taxon>
        <taxon>Porphyromonas</taxon>
    </lineage>
</organism>
<dbReference type="Proteomes" id="UP000016630">
    <property type="component" value="Unassembled WGS sequence"/>
</dbReference>
<protein>
    <recommendedName>
        <fullName evidence="2">Secretion system C-terminal sorting domain-containing protein</fullName>
    </recommendedName>
</protein>
<evidence type="ECO:0000313" key="3">
    <source>
        <dbReference type="EMBL" id="ERJ67279.1"/>
    </source>
</evidence>
<reference evidence="3 4" key="1">
    <citation type="submission" date="2013-06" db="EMBL/GenBank/DDBJ databases">
        <authorList>
            <person name="Weinstock G."/>
            <person name="Sodergren E."/>
            <person name="Lobos E.A."/>
            <person name="Fulton L."/>
            <person name="Fulton R."/>
            <person name="Courtney L."/>
            <person name="Fronick C."/>
            <person name="O'Laughlin M."/>
            <person name="Godfrey J."/>
            <person name="Wilson R.M."/>
            <person name="Miner T."/>
            <person name="Farmer C."/>
            <person name="Delehaunty K."/>
            <person name="Cordes M."/>
            <person name="Minx P."/>
            <person name="Tomlinson C."/>
            <person name="Chen J."/>
            <person name="Wollam A."/>
            <person name="Pepin K.H."/>
            <person name="Bhonagiri V."/>
            <person name="Zhang X."/>
            <person name="Warren W."/>
            <person name="Mitreva M."/>
            <person name="Mardis E.R."/>
            <person name="Wilson R.K."/>
        </authorList>
    </citation>
    <scope>NUCLEOTIDE SEQUENCE [LARGE SCALE GENOMIC DNA]</scope>
    <source>
        <strain evidence="3 4">F0570</strain>
    </source>
</reference>
<dbReference type="PATRIC" id="fig|1227271.3.peg.738"/>